<accession>A0A6T2G0K1</accession>
<evidence type="ECO:0008006" key="5">
    <source>
        <dbReference type="Google" id="ProtNLM"/>
    </source>
</evidence>
<evidence type="ECO:0000313" key="3">
    <source>
        <dbReference type="EMBL" id="CAE0828960.1"/>
    </source>
</evidence>
<evidence type="ECO:0000256" key="2">
    <source>
        <dbReference type="SAM" id="SignalP"/>
    </source>
</evidence>
<gene>
    <name evidence="3" type="ORF">EGYM00163_LOCUS40238</name>
    <name evidence="4" type="ORF">EGYM00163_LOCUS40239</name>
</gene>
<evidence type="ECO:0000313" key="4">
    <source>
        <dbReference type="EMBL" id="CAE0828961.1"/>
    </source>
</evidence>
<feature type="transmembrane region" description="Helical" evidence="1">
    <location>
        <begin position="65"/>
        <end position="90"/>
    </location>
</feature>
<dbReference type="Gene3D" id="1.20.1070.10">
    <property type="entry name" value="Rhodopsin 7-helix transmembrane proteins"/>
    <property type="match status" value="1"/>
</dbReference>
<feature type="transmembrane region" description="Helical" evidence="1">
    <location>
        <begin position="184"/>
        <end position="204"/>
    </location>
</feature>
<organism evidence="3">
    <name type="scientific">Eutreptiella gymnastica</name>
    <dbReference type="NCBI Taxonomy" id="73025"/>
    <lineage>
        <taxon>Eukaryota</taxon>
        <taxon>Discoba</taxon>
        <taxon>Euglenozoa</taxon>
        <taxon>Euglenida</taxon>
        <taxon>Spirocuta</taxon>
        <taxon>Euglenophyceae</taxon>
        <taxon>Eutreptiales</taxon>
        <taxon>Eutreptiaceae</taxon>
        <taxon>Eutreptiella</taxon>
    </lineage>
</organism>
<feature type="transmembrane region" description="Helical" evidence="1">
    <location>
        <begin position="33"/>
        <end position="53"/>
    </location>
</feature>
<protein>
    <recommendedName>
        <fullName evidence="5">G-protein coupled receptors family 1 profile domain-containing protein</fullName>
    </recommendedName>
</protein>
<feature type="signal peptide" evidence="2">
    <location>
        <begin position="1"/>
        <end position="23"/>
    </location>
</feature>
<feature type="chain" id="PRO_5036393604" description="G-protein coupled receptors family 1 profile domain-containing protein" evidence="2">
    <location>
        <begin position="24"/>
        <end position="298"/>
    </location>
</feature>
<keyword evidence="2" id="KW-0732">Signal</keyword>
<feature type="transmembrane region" description="Helical" evidence="1">
    <location>
        <begin position="110"/>
        <end position="129"/>
    </location>
</feature>
<keyword evidence="1" id="KW-0472">Membrane</keyword>
<sequence length="298" mass="31981">MAPSTHGSLLFLLLSCLMMPVAADNVFSNGLVYLPIYLGIASLANLLLAWRAWQTLRQGFPSECVGLLILMMTGVAWCVPCFVQCIGTAIQGAFWGGTVGCDVMGFYSALASYSSQMATLLMAFLTYRIALSKSVPKWQHVAWTGLGIFVLSGVVALLPLVGVGAYVKYDGFCYIDYRNATHDVLWLLVAAPCLGGALYCYAAAGRAPVVPTPIRAGLVGLWVVFLLGWVLGFPLIILGLSNSAFPPKLNLTSGVLGHLMNLVNPLLYGVFWYSAFVEARAPPPSKECEVVQIAESTV</sequence>
<dbReference type="EMBL" id="HBJA01116970">
    <property type="protein sequence ID" value="CAE0828960.1"/>
    <property type="molecule type" value="Transcribed_RNA"/>
</dbReference>
<feature type="transmembrane region" description="Helical" evidence="1">
    <location>
        <begin position="216"/>
        <end position="238"/>
    </location>
</feature>
<keyword evidence="1" id="KW-1133">Transmembrane helix</keyword>
<proteinExistence type="predicted"/>
<dbReference type="EMBL" id="HBJA01116972">
    <property type="protein sequence ID" value="CAE0828961.1"/>
    <property type="molecule type" value="Transcribed_RNA"/>
</dbReference>
<dbReference type="AlphaFoldDB" id="A0A6T2G0K1"/>
<name>A0A6T2G0K1_9EUGL</name>
<keyword evidence="1" id="KW-0812">Transmembrane</keyword>
<feature type="transmembrane region" description="Helical" evidence="1">
    <location>
        <begin position="141"/>
        <end position="164"/>
    </location>
</feature>
<evidence type="ECO:0000256" key="1">
    <source>
        <dbReference type="SAM" id="Phobius"/>
    </source>
</evidence>
<reference evidence="3" key="1">
    <citation type="submission" date="2021-01" db="EMBL/GenBank/DDBJ databases">
        <authorList>
            <person name="Corre E."/>
            <person name="Pelletier E."/>
            <person name="Niang G."/>
            <person name="Scheremetjew M."/>
            <person name="Finn R."/>
            <person name="Kale V."/>
            <person name="Holt S."/>
            <person name="Cochrane G."/>
            <person name="Meng A."/>
            <person name="Brown T."/>
            <person name="Cohen L."/>
        </authorList>
    </citation>
    <scope>NUCLEOTIDE SEQUENCE</scope>
    <source>
        <strain evidence="3">CCMP1594</strain>
    </source>
</reference>
<feature type="transmembrane region" description="Helical" evidence="1">
    <location>
        <begin position="258"/>
        <end position="276"/>
    </location>
</feature>